<organism evidence="1">
    <name type="scientific">Siphoviridae sp. ctZd434</name>
    <dbReference type="NCBI Taxonomy" id="2825559"/>
    <lineage>
        <taxon>Viruses</taxon>
        <taxon>Duplodnaviria</taxon>
        <taxon>Heunggongvirae</taxon>
        <taxon>Uroviricota</taxon>
        <taxon>Caudoviricetes</taxon>
    </lineage>
</organism>
<dbReference type="EMBL" id="BK016088">
    <property type="protein sequence ID" value="DAF93880.1"/>
    <property type="molecule type" value="Genomic_DNA"/>
</dbReference>
<sequence length="75" mass="8729">MTQALRQNVLLKIVKSQYALYIISRCYIMAVAYLEDGYVSGDCSHVRFISIYRTYTFTCRVPSCLLFVVITLRHI</sequence>
<name>A0A8S5UHC2_9CAUD</name>
<accession>A0A8S5UHC2</accession>
<protein>
    <submittedName>
        <fullName evidence="1">Uncharacterized protein</fullName>
    </submittedName>
</protein>
<evidence type="ECO:0000313" key="1">
    <source>
        <dbReference type="EMBL" id="DAF93880.1"/>
    </source>
</evidence>
<proteinExistence type="predicted"/>
<reference evidence="1" key="1">
    <citation type="journal article" date="2021" name="Proc. Natl. Acad. Sci. U.S.A.">
        <title>A Catalog of Tens of Thousands of Viruses from Human Metagenomes Reveals Hidden Associations with Chronic Diseases.</title>
        <authorList>
            <person name="Tisza M.J."/>
            <person name="Buck C.B."/>
        </authorList>
    </citation>
    <scope>NUCLEOTIDE SEQUENCE</scope>
    <source>
        <strain evidence="1">CtZd434</strain>
    </source>
</reference>